<name>A0A6A6ARS0_9PLEO</name>
<sequence>MTEKPWADKPFSLIPIPGTPGARSSANAGILAVAIEMANVHCVLVRGLNSIYVQAPHVIQSTDIADFMLYIKAWGDSVHHHHSCEETMFFPLVEALAREAGVVGAMDTNLEQHHLFDQKLQDTIAYVEEVHLGRSEYSSAGLLALIDSFAPALTQHLHDEIDSLLNLEDCDGEKMKKAMVETAEVALKDADSNLVVPLFLGCIDKTYPGGENFPPVPFFVPYLNAYWFSRKHQRIWRFNPSDHWGNPRALQFLL</sequence>
<dbReference type="InterPro" id="IPR053206">
    <property type="entry name" value="Dimeric_xanthone_biosynth"/>
</dbReference>
<dbReference type="EMBL" id="ML977498">
    <property type="protein sequence ID" value="KAF2133878.1"/>
    <property type="molecule type" value="Genomic_DNA"/>
</dbReference>
<reference evidence="2" key="1">
    <citation type="journal article" date="2020" name="Stud. Mycol.">
        <title>101 Dothideomycetes genomes: a test case for predicting lifestyles and emergence of pathogens.</title>
        <authorList>
            <person name="Haridas S."/>
            <person name="Albert R."/>
            <person name="Binder M."/>
            <person name="Bloem J."/>
            <person name="Labutti K."/>
            <person name="Salamov A."/>
            <person name="Andreopoulos B."/>
            <person name="Baker S."/>
            <person name="Barry K."/>
            <person name="Bills G."/>
            <person name="Bluhm B."/>
            <person name="Cannon C."/>
            <person name="Castanera R."/>
            <person name="Culley D."/>
            <person name="Daum C."/>
            <person name="Ezra D."/>
            <person name="Gonzalez J."/>
            <person name="Henrissat B."/>
            <person name="Kuo A."/>
            <person name="Liang C."/>
            <person name="Lipzen A."/>
            <person name="Lutzoni F."/>
            <person name="Magnuson J."/>
            <person name="Mondo S."/>
            <person name="Nolan M."/>
            <person name="Ohm R."/>
            <person name="Pangilinan J."/>
            <person name="Park H.-J."/>
            <person name="Ramirez L."/>
            <person name="Alfaro M."/>
            <person name="Sun H."/>
            <person name="Tritt A."/>
            <person name="Yoshinaga Y."/>
            <person name="Zwiers L.-H."/>
            <person name="Turgeon B."/>
            <person name="Goodwin S."/>
            <person name="Spatafora J."/>
            <person name="Crous P."/>
            <person name="Grigoriev I."/>
        </authorList>
    </citation>
    <scope>NUCLEOTIDE SEQUENCE</scope>
    <source>
        <strain evidence="2">CBS 119687</strain>
    </source>
</reference>
<dbReference type="PANTHER" id="PTHR38048:SF2">
    <property type="entry name" value="HEMERYTHRIN-LIKE DOMAIN-CONTAINING PROTEIN"/>
    <property type="match status" value="1"/>
</dbReference>
<evidence type="ECO:0000313" key="2">
    <source>
        <dbReference type="EMBL" id="KAF2133878.1"/>
    </source>
</evidence>
<accession>A0A6A6ARS0</accession>
<protein>
    <recommendedName>
        <fullName evidence="1">Hemerythrin-like domain-containing protein</fullName>
    </recommendedName>
</protein>
<dbReference type="CDD" id="cd12108">
    <property type="entry name" value="Hr-like"/>
    <property type="match status" value="1"/>
</dbReference>
<evidence type="ECO:0000313" key="3">
    <source>
        <dbReference type="Proteomes" id="UP000799771"/>
    </source>
</evidence>
<dbReference type="AlphaFoldDB" id="A0A6A6ARS0"/>
<dbReference type="GeneID" id="54407684"/>
<dbReference type="Gene3D" id="1.20.120.520">
    <property type="entry name" value="nmb1532 protein domain like"/>
    <property type="match status" value="1"/>
</dbReference>
<dbReference type="Proteomes" id="UP000799771">
    <property type="component" value="Unassembled WGS sequence"/>
</dbReference>
<evidence type="ECO:0000259" key="1">
    <source>
        <dbReference type="Pfam" id="PF01814"/>
    </source>
</evidence>
<keyword evidence="3" id="KW-1185">Reference proteome</keyword>
<gene>
    <name evidence="2" type="ORF">P153DRAFT_362918</name>
</gene>
<dbReference type="PANTHER" id="PTHR38048">
    <property type="entry name" value="EXPRESSED PROTEIN"/>
    <property type="match status" value="1"/>
</dbReference>
<organism evidence="2 3">
    <name type="scientific">Dothidotthia symphoricarpi CBS 119687</name>
    <dbReference type="NCBI Taxonomy" id="1392245"/>
    <lineage>
        <taxon>Eukaryota</taxon>
        <taxon>Fungi</taxon>
        <taxon>Dikarya</taxon>
        <taxon>Ascomycota</taxon>
        <taxon>Pezizomycotina</taxon>
        <taxon>Dothideomycetes</taxon>
        <taxon>Pleosporomycetidae</taxon>
        <taxon>Pleosporales</taxon>
        <taxon>Dothidotthiaceae</taxon>
        <taxon>Dothidotthia</taxon>
    </lineage>
</organism>
<feature type="domain" description="Hemerythrin-like" evidence="1">
    <location>
        <begin position="41"/>
        <end position="164"/>
    </location>
</feature>
<dbReference type="Pfam" id="PF01814">
    <property type="entry name" value="Hemerythrin"/>
    <property type="match status" value="1"/>
</dbReference>
<proteinExistence type="predicted"/>
<dbReference type="InterPro" id="IPR012312">
    <property type="entry name" value="Hemerythrin-like"/>
</dbReference>
<dbReference type="RefSeq" id="XP_033528265.1">
    <property type="nucleotide sequence ID" value="XM_033667252.1"/>
</dbReference>
<dbReference type="OrthoDB" id="58416at2759"/>